<dbReference type="SMART" id="SM00530">
    <property type="entry name" value="HTH_XRE"/>
    <property type="match status" value="1"/>
</dbReference>
<organism evidence="2 3">
    <name type="scientific">Streptomonospora nanhaiensis</name>
    <dbReference type="NCBI Taxonomy" id="1323731"/>
    <lineage>
        <taxon>Bacteria</taxon>
        <taxon>Bacillati</taxon>
        <taxon>Actinomycetota</taxon>
        <taxon>Actinomycetes</taxon>
        <taxon>Streptosporangiales</taxon>
        <taxon>Nocardiopsidaceae</taxon>
        <taxon>Streptomonospora</taxon>
    </lineage>
</organism>
<evidence type="ECO:0000259" key="1">
    <source>
        <dbReference type="PROSITE" id="PS50943"/>
    </source>
</evidence>
<sequence>MTVKRSSAEHAAIKQFGNELKRLRELSDMSQKELGDRIGVSKQQVGAVERGVRKPSKQFAELTDVALECHGSLRNLWPGARQTQPWWLQEFVELEAKAQVIYEFHPQAVPGLLQTKGYACALVDAAFPPLLQHEKDQVITARFERQKILNQNAPPLTLFVIDEAALRRPVGGEQVMEEQLRALLAVACKPRVQIQVLPFARGAHSAMNGPLVILNMAHAESLVYAETPGSGQVITDPGVVANCVEQFGDLRGVSLSPVESLRFIASLGGEGT</sequence>
<dbReference type="CDD" id="cd00093">
    <property type="entry name" value="HTH_XRE"/>
    <property type="match status" value="1"/>
</dbReference>
<dbReference type="Gene3D" id="1.10.260.40">
    <property type="entry name" value="lambda repressor-like DNA-binding domains"/>
    <property type="match status" value="1"/>
</dbReference>
<dbReference type="SUPFAM" id="SSF47413">
    <property type="entry name" value="lambda repressor-like DNA-binding domains"/>
    <property type="match status" value="1"/>
</dbReference>
<feature type="domain" description="HTH cro/C1-type" evidence="1">
    <location>
        <begin position="20"/>
        <end position="73"/>
    </location>
</feature>
<dbReference type="PROSITE" id="PS50943">
    <property type="entry name" value="HTH_CROC1"/>
    <property type="match status" value="1"/>
</dbReference>
<dbReference type="Pfam" id="PF19054">
    <property type="entry name" value="DUF5753"/>
    <property type="match status" value="1"/>
</dbReference>
<proteinExistence type="predicted"/>
<dbReference type="InterPro" id="IPR043917">
    <property type="entry name" value="DUF5753"/>
</dbReference>
<reference evidence="2 3" key="1">
    <citation type="journal article" date="2013" name="Int. J. Syst. Evol. Microbiol.">
        <title>Description of Streptomonospora sediminis sp. nov. and Streptomonospora nanhaiensis sp. nov., and reclassification of Nocardiopsis arabia Hozzein &amp; Goodfellow 2008 as Streptomonospora arabica comb. nov. and emended description of the genus Streptomonospora.</title>
        <authorList>
            <person name="Zhang D.F."/>
            <person name="Pan H.Q."/>
            <person name="He J."/>
            <person name="Zhang X.M."/>
            <person name="Zhang Y.G."/>
            <person name="Klenk H.P."/>
            <person name="Hu J.C."/>
            <person name="Li W.J."/>
        </authorList>
    </citation>
    <scope>NUCLEOTIDE SEQUENCE [LARGE SCALE GENOMIC DNA]</scope>
    <source>
        <strain evidence="2 3">12A09</strain>
    </source>
</reference>
<evidence type="ECO:0000313" key="2">
    <source>
        <dbReference type="EMBL" id="WAE71662.1"/>
    </source>
</evidence>
<keyword evidence="3" id="KW-1185">Reference proteome</keyword>
<dbReference type="InterPro" id="IPR010982">
    <property type="entry name" value="Lambda_DNA-bd_dom_sf"/>
</dbReference>
<evidence type="ECO:0000313" key="3">
    <source>
        <dbReference type="Proteomes" id="UP001156498"/>
    </source>
</evidence>
<accession>A0ABY6YHA6</accession>
<protein>
    <submittedName>
        <fullName evidence="2">Helix-turn-helix transcriptional regulator</fullName>
    </submittedName>
</protein>
<dbReference type="Pfam" id="PF01381">
    <property type="entry name" value="HTH_3"/>
    <property type="match status" value="1"/>
</dbReference>
<dbReference type="InterPro" id="IPR001387">
    <property type="entry name" value="Cro/C1-type_HTH"/>
</dbReference>
<dbReference type="EMBL" id="CP113264">
    <property type="protein sequence ID" value="WAE71662.1"/>
    <property type="molecule type" value="Genomic_DNA"/>
</dbReference>
<gene>
    <name evidence="2" type="ORF">OUQ99_20805</name>
</gene>
<dbReference type="Proteomes" id="UP001156498">
    <property type="component" value="Chromosome"/>
</dbReference>
<name>A0ABY6YHA6_9ACTN</name>
<dbReference type="RefSeq" id="WP_267945465.1">
    <property type="nucleotide sequence ID" value="NZ_CP113264.1"/>
</dbReference>